<dbReference type="Proteomes" id="UP001305815">
    <property type="component" value="Chromosome"/>
</dbReference>
<dbReference type="GO" id="GO:0003677">
    <property type="term" value="F:DNA binding"/>
    <property type="evidence" value="ECO:0007669"/>
    <property type="project" value="UniProtKB-KW"/>
</dbReference>
<feature type="domain" description="Helix-turn-helix type 11" evidence="2">
    <location>
        <begin position="6"/>
        <end position="59"/>
    </location>
</feature>
<dbReference type="Gene3D" id="3.30.1340.20">
    <property type="entry name" value="3H domain"/>
    <property type="match status" value="1"/>
</dbReference>
<organism evidence="3 4">
    <name type="scientific">Claveliimonas bilis</name>
    <dbReference type="NCBI Taxonomy" id="3028070"/>
    <lineage>
        <taxon>Bacteria</taxon>
        <taxon>Bacillati</taxon>
        <taxon>Bacillota</taxon>
        <taxon>Clostridia</taxon>
        <taxon>Lachnospirales</taxon>
        <taxon>Lachnospiraceae</taxon>
        <taxon>Claveliimonas</taxon>
    </lineage>
</organism>
<dbReference type="Gene3D" id="1.10.10.10">
    <property type="entry name" value="Winged helix-like DNA-binding domain superfamily/Winged helix DNA-binding domain"/>
    <property type="match status" value="1"/>
</dbReference>
<dbReference type="PIRSF" id="PIRSF037847">
    <property type="entry name" value="NiaR"/>
    <property type="match status" value="1"/>
</dbReference>
<dbReference type="SUPFAM" id="SSF46785">
    <property type="entry name" value="Winged helix' DNA-binding domain"/>
    <property type="match status" value="1"/>
</dbReference>
<keyword evidence="3" id="KW-0238">DNA-binding</keyword>
<reference evidence="4" key="1">
    <citation type="journal article" date="2023" name="Int. J. Syst. Evol. Microbiol.">
        <title>Claveliimonas bilis gen. nov., sp. nov., deoxycholic acid-producing bacteria isolated from human faeces, and reclassification of Sellimonas monacensis Zenner et al. 2021 as Claveliimonas monacensis comb. nov.</title>
        <authorList>
            <person name="Hisatomi A."/>
            <person name="Kastawa N.W.E.P.G."/>
            <person name="Song I."/>
            <person name="Ohkuma M."/>
            <person name="Fukiya S."/>
            <person name="Sakamoto M."/>
        </authorList>
    </citation>
    <scope>NUCLEOTIDE SEQUENCE [LARGE SCALE GENOMIC DNA]</scope>
    <source>
        <strain evidence="4">12BBH14</strain>
    </source>
</reference>
<dbReference type="Pfam" id="PF02829">
    <property type="entry name" value="3H"/>
    <property type="match status" value="1"/>
</dbReference>
<dbReference type="RefSeq" id="WP_230106758.1">
    <property type="nucleotide sequence ID" value="NZ_AP024845.1"/>
</dbReference>
<dbReference type="InterPro" id="IPR036390">
    <property type="entry name" value="WH_DNA-bd_sf"/>
</dbReference>
<dbReference type="InterPro" id="IPR026043">
    <property type="entry name" value="NadR"/>
</dbReference>
<evidence type="ECO:0000313" key="3">
    <source>
        <dbReference type="EMBL" id="BDZ76835.1"/>
    </source>
</evidence>
<evidence type="ECO:0000259" key="2">
    <source>
        <dbReference type="Pfam" id="PF08279"/>
    </source>
</evidence>
<dbReference type="SUPFAM" id="SSF75500">
    <property type="entry name" value="Putative transcriptional regulator TM1602, C-terminal domain"/>
    <property type="match status" value="1"/>
</dbReference>
<dbReference type="InterPro" id="IPR004173">
    <property type="entry name" value="3H_domain"/>
</dbReference>
<dbReference type="InterPro" id="IPR035922">
    <property type="entry name" value="3H_dom_sf"/>
</dbReference>
<dbReference type="PANTHER" id="PTHR40068">
    <property type="entry name" value="TRANSCRIPTION REPRESSOR NIAR-RELATED"/>
    <property type="match status" value="1"/>
</dbReference>
<gene>
    <name evidence="3" type="ORF">Lac1_10180</name>
</gene>
<sequence>MTGSERRENIIRQIRNSKVPVAGKQLAEDYQVSRQVIVQDIALIRASGYDIISTNRGYILNGPAEVSRVFKVQHTDEQLEEELCAIVDLGGCAENVMVNHRVYGHLEAPLHVSSRRKVAEFMEDIHSGKSSPLKNITSNYHYHKVTADSEETLDMIESELKKRGFLVE</sequence>
<evidence type="ECO:0000313" key="4">
    <source>
        <dbReference type="Proteomes" id="UP001305815"/>
    </source>
</evidence>
<keyword evidence="4" id="KW-1185">Reference proteome</keyword>
<dbReference type="PANTHER" id="PTHR40068:SF1">
    <property type="entry name" value="TRANSCRIPTION REPRESSOR NIAR-RELATED"/>
    <property type="match status" value="1"/>
</dbReference>
<dbReference type="InterPro" id="IPR013196">
    <property type="entry name" value="HTH_11"/>
</dbReference>
<evidence type="ECO:0000259" key="1">
    <source>
        <dbReference type="Pfam" id="PF02829"/>
    </source>
</evidence>
<accession>A0ABN6YW34</accession>
<feature type="domain" description="3H" evidence="1">
    <location>
        <begin position="71"/>
        <end position="166"/>
    </location>
</feature>
<proteinExistence type="predicted"/>
<dbReference type="EMBL" id="AP027742">
    <property type="protein sequence ID" value="BDZ76835.1"/>
    <property type="molecule type" value="Genomic_DNA"/>
</dbReference>
<protein>
    <submittedName>
        <fullName evidence="3">DNA-binding transcriptional regulator</fullName>
    </submittedName>
</protein>
<dbReference type="InterPro" id="IPR036388">
    <property type="entry name" value="WH-like_DNA-bd_sf"/>
</dbReference>
<dbReference type="Pfam" id="PF08279">
    <property type="entry name" value="HTH_11"/>
    <property type="match status" value="1"/>
</dbReference>
<name>A0ABN6YW34_9FIRM</name>